<evidence type="ECO:0000256" key="3">
    <source>
        <dbReference type="ARBA" id="ARBA00022475"/>
    </source>
</evidence>
<evidence type="ECO:0000256" key="4">
    <source>
        <dbReference type="ARBA" id="ARBA00022692"/>
    </source>
</evidence>
<feature type="transmembrane region" description="Helical" evidence="7">
    <location>
        <begin position="46"/>
        <end position="63"/>
    </location>
</feature>
<dbReference type="PANTHER" id="PTHR30250">
    <property type="entry name" value="PST FAMILY PREDICTED COLANIC ACID TRANSPORTER"/>
    <property type="match status" value="1"/>
</dbReference>
<feature type="transmembrane region" description="Helical" evidence="7">
    <location>
        <begin position="137"/>
        <end position="155"/>
    </location>
</feature>
<dbReference type="PANTHER" id="PTHR30250:SF10">
    <property type="entry name" value="LIPOPOLYSACCHARIDE BIOSYNTHESIS PROTEIN WZXC"/>
    <property type="match status" value="1"/>
</dbReference>
<evidence type="ECO:0000256" key="2">
    <source>
        <dbReference type="ARBA" id="ARBA00007430"/>
    </source>
</evidence>
<dbReference type="InterPro" id="IPR050833">
    <property type="entry name" value="Poly_Biosynth_Transport"/>
</dbReference>
<evidence type="ECO:0000256" key="7">
    <source>
        <dbReference type="SAM" id="Phobius"/>
    </source>
</evidence>
<feature type="transmembrane region" description="Helical" evidence="7">
    <location>
        <begin position="200"/>
        <end position="220"/>
    </location>
</feature>
<gene>
    <name evidence="8" type="ORF">DI551_09795</name>
</gene>
<feature type="transmembrane region" description="Helical" evidence="7">
    <location>
        <begin position="176"/>
        <end position="194"/>
    </location>
</feature>
<feature type="transmembrane region" description="Helical" evidence="7">
    <location>
        <begin position="466"/>
        <end position="488"/>
    </location>
</feature>
<dbReference type="CDD" id="cd13127">
    <property type="entry name" value="MATE_tuaB_like"/>
    <property type="match status" value="1"/>
</dbReference>
<keyword evidence="3" id="KW-1003">Cell membrane</keyword>
<keyword evidence="5 7" id="KW-1133">Transmembrane helix</keyword>
<dbReference type="Pfam" id="PF13440">
    <property type="entry name" value="Polysacc_synt_3"/>
    <property type="match status" value="1"/>
</dbReference>
<reference evidence="8 9" key="1">
    <citation type="submission" date="2017-08" db="EMBL/GenBank/DDBJ databases">
        <title>Infants hospitalized years apart are colonized by the same room-sourced microbial strains.</title>
        <authorList>
            <person name="Brooks B."/>
            <person name="Olm M.R."/>
            <person name="Firek B.A."/>
            <person name="Baker R."/>
            <person name="Thomas B.C."/>
            <person name="Morowitz M.J."/>
            <person name="Banfield J.F."/>
        </authorList>
    </citation>
    <scope>NUCLEOTIDE SEQUENCE [LARGE SCALE GENOMIC DNA]</scope>
    <source>
        <strain evidence="8">S2_005_002_R2_29</strain>
    </source>
</reference>
<dbReference type="GO" id="GO:0005886">
    <property type="term" value="C:plasma membrane"/>
    <property type="evidence" value="ECO:0007669"/>
    <property type="project" value="UniProtKB-SubCell"/>
</dbReference>
<name>A0A2W5PQ23_9BACT</name>
<feature type="transmembrane region" description="Helical" evidence="7">
    <location>
        <begin position="403"/>
        <end position="423"/>
    </location>
</feature>
<dbReference type="Proteomes" id="UP000249417">
    <property type="component" value="Unassembled WGS sequence"/>
</dbReference>
<evidence type="ECO:0000313" key="8">
    <source>
        <dbReference type="EMBL" id="PZQ44603.1"/>
    </source>
</evidence>
<protein>
    <submittedName>
        <fullName evidence="8">Uncharacterized protein</fullName>
    </submittedName>
</protein>
<evidence type="ECO:0000256" key="1">
    <source>
        <dbReference type="ARBA" id="ARBA00004651"/>
    </source>
</evidence>
<evidence type="ECO:0000256" key="5">
    <source>
        <dbReference type="ARBA" id="ARBA00022989"/>
    </source>
</evidence>
<dbReference type="AlphaFoldDB" id="A0A2W5PQ23"/>
<feature type="transmembrane region" description="Helical" evidence="7">
    <location>
        <begin position="106"/>
        <end position="125"/>
    </location>
</feature>
<evidence type="ECO:0000256" key="6">
    <source>
        <dbReference type="ARBA" id="ARBA00023136"/>
    </source>
</evidence>
<feature type="transmembrane region" description="Helical" evidence="7">
    <location>
        <begin position="381"/>
        <end position="397"/>
    </location>
</feature>
<evidence type="ECO:0000313" key="9">
    <source>
        <dbReference type="Proteomes" id="UP000249417"/>
    </source>
</evidence>
<sequence>MTTENPEVPNLEDEEPIVPVPTATMPHYGDQSAVARGAMWSILNQSAAQILALVVFLITARFVSKEDFGIMAVCMLVVEGFKQVALESVGISISARKDPTDKEYNACFMIILVGSIVCASIAYLSVDLIADMLGNPAIAPALHWVCLLILTIGLTRTHEAWFEKHLQFKKMTIRSLLSIGIGGAVGIYMAIHGFGIASLIAQQLVTALVALVFLWLATTWRPSLNIEMKDVKDILKYSKFVSMNAGIAYLNGQSDVFFSTYYLGAANTGLYNSGKRIVTAAHMMLVNGISRVALPAMAASSDENRANNYLKWNRLTTLFLAPVYVGIALLAEDTISILLGDKWIEAAPILSVLILASYFTQIDKYNSNLLLVLYKPHWQSVFTTTGAILNIVILYLFTRHGVVWLAFGYLVKTSVMYPLSVYISTRLLNISFWSVWKELAPSLISSGIMAAALLAGREYFESFNPFISIAIQAPLGALIYFGSMWVIARKSIEEVIAGAKLVLPNKKAA</sequence>
<dbReference type="EMBL" id="QFQB01000085">
    <property type="protein sequence ID" value="PZQ44603.1"/>
    <property type="molecule type" value="Genomic_DNA"/>
</dbReference>
<feature type="transmembrane region" description="Helical" evidence="7">
    <location>
        <begin position="315"/>
        <end position="331"/>
    </location>
</feature>
<keyword evidence="4 7" id="KW-0812">Transmembrane</keyword>
<feature type="transmembrane region" description="Helical" evidence="7">
    <location>
        <begin position="343"/>
        <end position="360"/>
    </location>
</feature>
<organism evidence="8 9">
    <name type="scientific">Micavibrio aeruginosavorus</name>
    <dbReference type="NCBI Taxonomy" id="349221"/>
    <lineage>
        <taxon>Bacteria</taxon>
        <taxon>Pseudomonadati</taxon>
        <taxon>Bdellovibrionota</taxon>
        <taxon>Bdellovibrionia</taxon>
        <taxon>Bdellovibrionales</taxon>
        <taxon>Pseudobdellovibrionaceae</taxon>
        <taxon>Micavibrio</taxon>
    </lineage>
</organism>
<comment type="caution">
    <text evidence="8">The sequence shown here is derived from an EMBL/GenBank/DDBJ whole genome shotgun (WGS) entry which is preliminary data.</text>
</comment>
<comment type="subcellular location">
    <subcellularLocation>
        <location evidence="1">Cell membrane</location>
        <topology evidence="1">Multi-pass membrane protein</topology>
    </subcellularLocation>
</comment>
<comment type="similarity">
    <text evidence="2">Belongs to the polysaccharide synthase family.</text>
</comment>
<accession>A0A2W5PQ23</accession>
<proteinExistence type="inferred from homology"/>
<keyword evidence="6 7" id="KW-0472">Membrane</keyword>